<accession>A0ABU2JPV3</accession>
<feature type="compositionally biased region" description="Basic and acidic residues" evidence="1">
    <location>
        <begin position="63"/>
        <end position="72"/>
    </location>
</feature>
<evidence type="ECO:0000313" key="2">
    <source>
        <dbReference type="EMBL" id="MDT0267017.1"/>
    </source>
</evidence>
<dbReference type="RefSeq" id="WP_311667075.1">
    <property type="nucleotide sequence ID" value="NZ_JAVREO010000006.1"/>
</dbReference>
<protein>
    <recommendedName>
        <fullName evidence="4">Transposase</fullName>
    </recommendedName>
</protein>
<proteinExistence type="predicted"/>
<reference evidence="3" key="1">
    <citation type="submission" date="2023-07" db="EMBL/GenBank/DDBJ databases">
        <title>30 novel species of actinomycetes from the DSMZ collection.</title>
        <authorList>
            <person name="Nouioui I."/>
        </authorList>
    </citation>
    <scope>NUCLEOTIDE SEQUENCE [LARGE SCALE GENOMIC DNA]</scope>
    <source>
        <strain evidence="3">DSM 44915</strain>
    </source>
</reference>
<name>A0ABU2JPV3_9ACTN</name>
<comment type="caution">
    <text evidence="2">The sequence shown here is derived from an EMBL/GenBank/DDBJ whole genome shotgun (WGS) entry which is preliminary data.</text>
</comment>
<feature type="compositionally biased region" description="Polar residues" evidence="1">
    <location>
        <begin position="1"/>
        <end position="24"/>
    </location>
</feature>
<organism evidence="2 3">
    <name type="scientific">Streptomyces chisholmiae</name>
    <dbReference type="NCBI Taxonomy" id="3075540"/>
    <lineage>
        <taxon>Bacteria</taxon>
        <taxon>Bacillati</taxon>
        <taxon>Actinomycetota</taxon>
        <taxon>Actinomycetes</taxon>
        <taxon>Kitasatosporales</taxon>
        <taxon>Streptomycetaceae</taxon>
        <taxon>Streptomyces</taxon>
    </lineage>
</organism>
<dbReference type="Proteomes" id="UP001183410">
    <property type="component" value="Unassembled WGS sequence"/>
</dbReference>
<dbReference type="EMBL" id="JAVREO010000006">
    <property type="protein sequence ID" value="MDT0267017.1"/>
    <property type="molecule type" value="Genomic_DNA"/>
</dbReference>
<gene>
    <name evidence="2" type="ORF">RM844_12030</name>
</gene>
<feature type="region of interest" description="Disordered" evidence="1">
    <location>
        <begin position="1"/>
        <end position="112"/>
    </location>
</feature>
<evidence type="ECO:0008006" key="4">
    <source>
        <dbReference type="Google" id="ProtNLM"/>
    </source>
</evidence>
<sequence>MAGSGPSPSRPTTTRLRCTSTRMSSPLLEKAAAEEEPDTVAEDNVYSSRDNRAHLRKRRIKAVIREKKDAATNRKKKGSSGGRPVRGADADGIPGRNSLTVLGNRHGFTATT</sequence>
<keyword evidence="3" id="KW-1185">Reference proteome</keyword>
<evidence type="ECO:0000256" key="1">
    <source>
        <dbReference type="SAM" id="MobiDB-lite"/>
    </source>
</evidence>
<evidence type="ECO:0000313" key="3">
    <source>
        <dbReference type="Proteomes" id="UP001183410"/>
    </source>
</evidence>